<accession>A0A2H3HCP0</accession>
<feature type="compositionally biased region" description="Acidic residues" evidence="1">
    <location>
        <begin position="287"/>
        <end position="309"/>
    </location>
</feature>
<proteinExistence type="predicted"/>
<name>A0A2H3HCP0_FUSOX</name>
<evidence type="ECO:0000313" key="2">
    <source>
        <dbReference type="EMBL" id="PCD35493.1"/>
    </source>
</evidence>
<evidence type="ECO:0000256" key="1">
    <source>
        <dbReference type="SAM" id="MobiDB-lite"/>
    </source>
</evidence>
<dbReference type="AlphaFoldDB" id="A0A2H3HCP0"/>
<sequence>METATGSRILGEVVEMSLEDHTKIRYVVISSREVHHTAMASFDFVSLSFNHGETVEIPLHITYQRPYELVLRNLRSSLPPDPNRLSSRDQVQHQPQILPTKLTHILELDEIIVAHFHATKSAGLGISGRHLPLLYRLISNLITPPHLYAILVIDIEGRFDTTRLTCSPSHLQHVYVHRPARSDPDNTRALVAEAEGILLYGSAAKASAGREWWGTIVVGGVGAGDITTGWKGWLRVDRENVRGFAPGISAEEALDQKRQRQDIVDAAGWAATSQWGGFVFREADEKALEEDADPGQPLDTDERDESARD</sequence>
<organism evidence="2 3">
    <name type="scientific">Fusarium oxysporum f. sp. radicis-cucumerinum</name>
    <dbReference type="NCBI Taxonomy" id="327505"/>
    <lineage>
        <taxon>Eukaryota</taxon>
        <taxon>Fungi</taxon>
        <taxon>Dikarya</taxon>
        <taxon>Ascomycota</taxon>
        <taxon>Pezizomycotina</taxon>
        <taxon>Sordariomycetes</taxon>
        <taxon>Hypocreomycetidae</taxon>
        <taxon>Hypocreales</taxon>
        <taxon>Nectriaceae</taxon>
        <taxon>Fusarium</taxon>
        <taxon>Fusarium oxysporum species complex</taxon>
    </lineage>
</organism>
<dbReference type="Proteomes" id="UP000219602">
    <property type="component" value="Chromosome 7"/>
</dbReference>
<dbReference type="STRING" id="327505.A0A2H3HCP0"/>
<comment type="caution">
    <text evidence="2">The sequence shown here is derived from an EMBL/GenBank/DDBJ whole genome shotgun (WGS) entry which is preliminary data.</text>
</comment>
<reference evidence="2 3" key="1">
    <citation type="journal article" date="2016" name="Environ. Microbiol.">
        <title>Effector profiles distinguish formae speciales of Fusarium oxysporum.</title>
        <authorList>
            <person name="van Dam P."/>
            <person name="Fokkens L."/>
            <person name="Schmidt S.M."/>
            <person name="Linmans J.H."/>
            <person name="Kistler H.C."/>
            <person name="Ma L.J."/>
            <person name="Rep M."/>
        </authorList>
    </citation>
    <scope>NUCLEOTIDE SEQUENCE [LARGE SCALE GENOMIC DNA]</scope>
    <source>
        <strain evidence="2 3">Forc016</strain>
    </source>
</reference>
<reference evidence="2 3" key="2">
    <citation type="journal article" date="2017" name="Sci. Rep.">
        <title>A mobile pathogenicity chromosome in Fusarium oxysporum for infection of multiple cucurbit species.</title>
        <authorList>
            <person name="van Dam P."/>
            <person name="Fokkens L."/>
            <person name="Ayukawa Y."/>
            <person name="van der Gragt M."/>
            <person name="Ter Horst A."/>
            <person name="Brankovics B."/>
            <person name="Houterman P.M."/>
            <person name="Arie T."/>
            <person name="Rep M."/>
        </authorList>
    </citation>
    <scope>NUCLEOTIDE SEQUENCE [LARGE SCALE GENOMIC DNA]</scope>
    <source>
        <strain evidence="2 3">Forc016</strain>
    </source>
</reference>
<feature type="region of interest" description="Disordered" evidence="1">
    <location>
        <begin position="283"/>
        <end position="309"/>
    </location>
</feature>
<protein>
    <submittedName>
        <fullName evidence="2">Uncharacterized protein</fullName>
    </submittedName>
</protein>
<gene>
    <name evidence="2" type="ORF">AU210_008062</name>
</gene>
<dbReference type="EMBL" id="MABQ02000005">
    <property type="protein sequence ID" value="PCD35493.1"/>
    <property type="molecule type" value="Genomic_DNA"/>
</dbReference>
<evidence type="ECO:0000313" key="3">
    <source>
        <dbReference type="Proteomes" id="UP000219602"/>
    </source>
</evidence>